<evidence type="ECO:0000313" key="3">
    <source>
        <dbReference type="Proteomes" id="UP000239203"/>
    </source>
</evidence>
<accession>A0A2S6H0W7</accession>
<protein>
    <submittedName>
        <fullName evidence="2">Regulatory TetR family protein</fullName>
    </submittedName>
</protein>
<organism evidence="2 3">
    <name type="scientific">Actinokineospora auranticolor</name>
    <dbReference type="NCBI Taxonomy" id="155976"/>
    <lineage>
        <taxon>Bacteria</taxon>
        <taxon>Bacillati</taxon>
        <taxon>Actinomycetota</taxon>
        <taxon>Actinomycetes</taxon>
        <taxon>Pseudonocardiales</taxon>
        <taxon>Pseudonocardiaceae</taxon>
        <taxon>Actinokineospora</taxon>
    </lineage>
</organism>
<feature type="region of interest" description="Disordered" evidence="1">
    <location>
        <begin position="1"/>
        <end position="31"/>
    </location>
</feature>
<dbReference type="SUPFAM" id="SSF46689">
    <property type="entry name" value="Homeodomain-like"/>
    <property type="match status" value="1"/>
</dbReference>
<comment type="caution">
    <text evidence="2">The sequence shown here is derived from an EMBL/GenBank/DDBJ whole genome shotgun (WGS) entry which is preliminary data.</text>
</comment>
<dbReference type="EMBL" id="PTIX01000001">
    <property type="protein sequence ID" value="PPK71129.1"/>
    <property type="molecule type" value="Genomic_DNA"/>
</dbReference>
<dbReference type="Gene3D" id="1.10.357.10">
    <property type="entry name" value="Tetracycline Repressor, domain 2"/>
    <property type="match status" value="1"/>
</dbReference>
<dbReference type="Proteomes" id="UP000239203">
    <property type="component" value="Unassembled WGS sequence"/>
</dbReference>
<dbReference type="AlphaFoldDB" id="A0A2S6H0W7"/>
<gene>
    <name evidence="2" type="ORF">CLV40_101318</name>
</gene>
<evidence type="ECO:0000256" key="1">
    <source>
        <dbReference type="SAM" id="MobiDB-lite"/>
    </source>
</evidence>
<proteinExistence type="predicted"/>
<name>A0A2S6H0W7_9PSEU</name>
<keyword evidence="3" id="KW-1185">Reference proteome</keyword>
<feature type="compositionally biased region" description="Polar residues" evidence="1">
    <location>
        <begin position="1"/>
        <end position="15"/>
    </location>
</feature>
<reference evidence="2 3" key="1">
    <citation type="submission" date="2018-02" db="EMBL/GenBank/DDBJ databases">
        <title>Genomic Encyclopedia of Archaeal and Bacterial Type Strains, Phase II (KMG-II): from individual species to whole genera.</title>
        <authorList>
            <person name="Goeker M."/>
        </authorList>
    </citation>
    <scope>NUCLEOTIDE SEQUENCE [LARGE SCALE GENOMIC DNA]</scope>
    <source>
        <strain evidence="2 3">YU 961-1</strain>
    </source>
</reference>
<sequence>MTDMSTETMASTRGSVSAMDGRPSPRRGQAEATRALLLRTAERLYAERGLAQVSNRQIVEAAGQANNSALTYHVGTRTDLIHAITHAHGQPIAHRTSEMVRAARGSADPRVHVASLVLPYTEHLATLGTPSHYARFTAQVTADPAFAGGILADPLLAPHFQEGLTAVWSHVPDLPPAEAALRSQTARLAIIHTCAEQERTAAETGTPADWLLIGHALTDAVTGLLLAPRHTPGT</sequence>
<evidence type="ECO:0000313" key="2">
    <source>
        <dbReference type="EMBL" id="PPK71129.1"/>
    </source>
</evidence>
<dbReference type="InterPro" id="IPR009057">
    <property type="entry name" value="Homeodomain-like_sf"/>
</dbReference>